<dbReference type="AlphaFoldDB" id="A0A7S7NXM9"/>
<dbReference type="InterPro" id="IPR053188">
    <property type="entry name" value="FkbM_Methyltransferase"/>
</dbReference>
<evidence type="ECO:0000259" key="1">
    <source>
        <dbReference type="Pfam" id="PF05050"/>
    </source>
</evidence>
<dbReference type="Pfam" id="PF05050">
    <property type="entry name" value="Methyltransf_21"/>
    <property type="match status" value="1"/>
</dbReference>
<dbReference type="PANTHER" id="PTHR36973:SF4">
    <property type="entry name" value="NODULATION PROTEIN"/>
    <property type="match status" value="1"/>
</dbReference>
<evidence type="ECO:0000313" key="2">
    <source>
        <dbReference type="EMBL" id="QOY91631.1"/>
    </source>
</evidence>
<dbReference type="Gene3D" id="3.40.50.150">
    <property type="entry name" value="Vaccinia Virus protein VP39"/>
    <property type="match status" value="1"/>
</dbReference>
<dbReference type="EMBL" id="CP063849">
    <property type="protein sequence ID" value="QOY91631.1"/>
    <property type="molecule type" value="Genomic_DNA"/>
</dbReference>
<protein>
    <submittedName>
        <fullName evidence="2">FkbM family methyltransferase</fullName>
    </submittedName>
</protein>
<reference evidence="2 3" key="1">
    <citation type="submission" date="2020-10" db="EMBL/GenBank/DDBJ databases">
        <title>Complete genome sequence of Paludibaculum fermentans P105T, a facultatively anaerobic acidobacterium capable of dissimilatory Fe(III) reduction.</title>
        <authorList>
            <person name="Dedysh S.N."/>
            <person name="Beletsky A.V."/>
            <person name="Kulichevskaya I.S."/>
            <person name="Mardanov A.V."/>
            <person name="Ravin N.V."/>
        </authorList>
    </citation>
    <scope>NUCLEOTIDE SEQUENCE [LARGE SCALE GENOMIC DNA]</scope>
    <source>
        <strain evidence="2 3">P105</strain>
    </source>
</reference>
<dbReference type="InterPro" id="IPR006342">
    <property type="entry name" value="FkbM_mtfrase"/>
</dbReference>
<dbReference type="PANTHER" id="PTHR36973">
    <property type="entry name" value="SLL1456 PROTEIN-RELATED"/>
    <property type="match status" value="1"/>
</dbReference>
<dbReference type="KEGG" id="pfer:IRI77_17305"/>
<sequence length="293" mass="33020">MWIAEETVRELDRPGSRDELARVATRAARAASGEPIEILWDGMWIRRAEGISFPDPELFQTAQPRWDRWCHMATKYVCDADDYWFHVYKPKLGDVIVDIGAGRGEDVFAFSQKVGSEGHVWAIEAHPTNYRVLNRFCELNGLANVQTLNVACVDVPARLHIETLPVWESNFVRSGDATPTSFPVEGVTFDSLAAEMGLDHIDFLKMNIEGAERQALPGCRNAMMRTAHVCIAAHDFRAGRGEGEDFRTLGFVREFLTDCGFELITRDEDPRYYVPYHVHGVRRDASGVDDLGS</sequence>
<dbReference type="GO" id="GO:0008171">
    <property type="term" value="F:O-methyltransferase activity"/>
    <property type="evidence" value="ECO:0007669"/>
    <property type="project" value="TreeGrafter"/>
</dbReference>
<dbReference type="RefSeq" id="WP_194453285.1">
    <property type="nucleotide sequence ID" value="NZ_CP063849.1"/>
</dbReference>
<dbReference type="NCBIfam" id="TIGR01444">
    <property type="entry name" value="fkbM_fam"/>
    <property type="match status" value="1"/>
</dbReference>
<feature type="domain" description="Methyltransferase FkbM" evidence="1">
    <location>
        <begin position="98"/>
        <end position="263"/>
    </location>
</feature>
<dbReference type="Proteomes" id="UP000593892">
    <property type="component" value="Chromosome"/>
</dbReference>
<evidence type="ECO:0000313" key="3">
    <source>
        <dbReference type="Proteomes" id="UP000593892"/>
    </source>
</evidence>
<keyword evidence="3" id="KW-1185">Reference proteome</keyword>
<proteinExistence type="predicted"/>
<keyword evidence="2" id="KW-0489">Methyltransferase</keyword>
<organism evidence="2 3">
    <name type="scientific">Paludibaculum fermentans</name>
    <dbReference type="NCBI Taxonomy" id="1473598"/>
    <lineage>
        <taxon>Bacteria</taxon>
        <taxon>Pseudomonadati</taxon>
        <taxon>Acidobacteriota</taxon>
        <taxon>Terriglobia</taxon>
        <taxon>Bryobacterales</taxon>
        <taxon>Bryobacteraceae</taxon>
        <taxon>Paludibaculum</taxon>
    </lineage>
</organism>
<name>A0A7S7NXM9_PALFE</name>
<dbReference type="GO" id="GO:0032259">
    <property type="term" value="P:methylation"/>
    <property type="evidence" value="ECO:0007669"/>
    <property type="project" value="UniProtKB-KW"/>
</dbReference>
<keyword evidence="2" id="KW-0808">Transferase</keyword>
<dbReference type="SUPFAM" id="SSF53335">
    <property type="entry name" value="S-adenosyl-L-methionine-dependent methyltransferases"/>
    <property type="match status" value="1"/>
</dbReference>
<accession>A0A7S7NXM9</accession>
<dbReference type="InterPro" id="IPR029063">
    <property type="entry name" value="SAM-dependent_MTases_sf"/>
</dbReference>
<gene>
    <name evidence="2" type="ORF">IRI77_17305</name>
</gene>